<dbReference type="InterPro" id="IPR057271">
    <property type="entry name" value="YagK_YfjJ_C"/>
</dbReference>
<sequence>MKMKESFRDTYNGLKVNASKDKGYGVYPVILKRIHDQLMNLQEHHSRITVVRIDLHFPWNHKTNNKLENQLLSRFIKMCKADLGSFGWGQHKRFIHGWVKEVGEVAKSHYHLFFGFQTLQRLLGKISGDGHTGMWKMFEDRWIELTGGTVHFVKNPHFLSRDDKRKFADCFYHLSYLAKIRDKHFGTGETHRRFGFSKLASKQMPPTVLEELMAA</sequence>
<proteinExistence type="predicted"/>
<accession>A0A4Z0AT94</accession>
<dbReference type="RefSeq" id="WP_135289340.1">
    <property type="nucleotide sequence ID" value="NZ_QUZU01000011.1"/>
</dbReference>
<comment type="caution">
    <text evidence="2">The sequence shown here is derived from an EMBL/GenBank/DDBJ whole genome shotgun (WGS) entry which is preliminary data.</text>
</comment>
<keyword evidence="3" id="KW-1185">Reference proteome</keyword>
<dbReference type="EMBL" id="QUZU01000011">
    <property type="protein sequence ID" value="TFY89613.1"/>
    <property type="molecule type" value="Genomic_DNA"/>
</dbReference>
<dbReference type="AlphaFoldDB" id="A0A4Z0AT94"/>
<evidence type="ECO:0000313" key="3">
    <source>
        <dbReference type="Proteomes" id="UP000297391"/>
    </source>
</evidence>
<gene>
    <name evidence="2" type="ORF">DYL59_11855</name>
</gene>
<feature type="domain" description="YagK/YfjJ C-terminal" evidence="1">
    <location>
        <begin position="43"/>
        <end position="197"/>
    </location>
</feature>
<dbReference type="Proteomes" id="UP000297391">
    <property type="component" value="Unassembled WGS sequence"/>
</dbReference>
<reference evidence="2 3" key="1">
    <citation type="journal article" date="2019" name="Syst. Appl. Microbiol.">
        <title>New species of pathogenic Pseudomonas isolated from citrus in Tunisia: Proposal of Pseudomonas kairouanensis sp. nov. and Pseudomonas nabeulensis sp. nov.</title>
        <authorList>
            <person name="Oueslati M."/>
            <person name="Mulet M."/>
            <person name="Gomila M."/>
            <person name="Berge O."/>
            <person name="Hajlaoui M.R."/>
            <person name="Lalucat J."/>
            <person name="Sadfi-Zouaoui N."/>
            <person name="Garcia-Valdes E."/>
        </authorList>
    </citation>
    <scope>NUCLEOTIDE SEQUENCE [LARGE SCALE GENOMIC DNA]</scope>
    <source>
        <strain evidence="2 3">KC12</strain>
    </source>
</reference>
<evidence type="ECO:0000259" key="1">
    <source>
        <dbReference type="Pfam" id="PF11726"/>
    </source>
</evidence>
<organism evidence="2 3">
    <name type="scientific">Pseudomonas kairouanensis</name>
    <dbReference type="NCBI Taxonomy" id="2293832"/>
    <lineage>
        <taxon>Bacteria</taxon>
        <taxon>Pseudomonadati</taxon>
        <taxon>Pseudomonadota</taxon>
        <taxon>Gammaproteobacteria</taxon>
        <taxon>Pseudomonadales</taxon>
        <taxon>Pseudomonadaceae</taxon>
        <taxon>Pseudomonas</taxon>
    </lineage>
</organism>
<dbReference type="OrthoDB" id="5593782at2"/>
<dbReference type="Pfam" id="PF11726">
    <property type="entry name" value="YagK_YfjJ_C"/>
    <property type="match status" value="1"/>
</dbReference>
<evidence type="ECO:0000313" key="2">
    <source>
        <dbReference type="EMBL" id="TFY89613.1"/>
    </source>
</evidence>
<name>A0A4Z0AT94_9PSED</name>
<protein>
    <submittedName>
        <fullName evidence="2">Inovirus Gp2 family protein</fullName>
    </submittedName>
</protein>